<evidence type="ECO:0000313" key="14">
    <source>
        <dbReference type="EMBL" id="WSE32214.1"/>
    </source>
</evidence>
<dbReference type="Gene3D" id="3.50.30.40">
    <property type="entry name" value="Ribonuclease E inhibitor RraA/RraA-like"/>
    <property type="match status" value="1"/>
</dbReference>
<dbReference type="SUPFAM" id="SSF89562">
    <property type="entry name" value="RraA-like"/>
    <property type="match status" value="1"/>
</dbReference>
<comment type="catalytic activity">
    <reaction evidence="1">
        <text>4-hydroxy-4-methyl-2-oxoglutarate = 2 pyruvate</text>
        <dbReference type="Rhea" id="RHEA:22748"/>
        <dbReference type="ChEBI" id="CHEBI:15361"/>
        <dbReference type="ChEBI" id="CHEBI:58276"/>
        <dbReference type="EC" id="4.1.3.17"/>
    </reaction>
</comment>
<evidence type="ECO:0000256" key="11">
    <source>
        <dbReference type="ARBA" id="ARBA00032305"/>
    </source>
</evidence>
<gene>
    <name evidence="14" type="ORF">VSH64_08845</name>
</gene>
<accession>A0ABZ1IDQ4</accession>
<evidence type="ECO:0000256" key="7">
    <source>
        <dbReference type="ARBA" id="ARBA00016549"/>
    </source>
</evidence>
<comment type="cofactor">
    <cofactor evidence="2">
        <name>a divalent metal cation</name>
        <dbReference type="ChEBI" id="CHEBI:60240"/>
    </cofactor>
</comment>
<sequence length="200" mass="20995">MTASTTGLGDFGTATLHESGATPLPPQLRPLDPAWRVTGYAFTVRLTPGNNIWLHRALYAAAPGDVLVVSTGGAPEFGYWGDILTAAAKQRRLGGLVLDGCVRDSAELLRLGFPIFARGLCVRGTGKDATGGDLDTDITLGSAVVRPGDLVVGDADGVVVLAREHAATVGVRAEQRERKEAAVRERIAAGESTLEIFGFR</sequence>
<evidence type="ECO:0000256" key="12">
    <source>
        <dbReference type="ARBA" id="ARBA00047973"/>
    </source>
</evidence>
<dbReference type="EC" id="4.1.1.112" evidence="6"/>
<evidence type="ECO:0000256" key="10">
    <source>
        <dbReference type="ARBA" id="ARBA00030169"/>
    </source>
</evidence>
<comment type="similarity">
    <text evidence="3">Belongs to the class II aldolase/RraA-like family.</text>
</comment>
<dbReference type="InterPro" id="IPR005493">
    <property type="entry name" value="RraA/RraA-like"/>
</dbReference>
<keyword evidence="15" id="KW-1185">Reference proteome</keyword>
<proteinExistence type="inferred from homology"/>
<dbReference type="Pfam" id="PF03737">
    <property type="entry name" value="RraA-like"/>
    <property type="match status" value="1"/>
</dbReference>
<evidence type="ECO:0000256" key="9">
    <source>
        <dbReference type="ARBA" id="ARBA00029596"/>
    </source>
</evidence>
<dbReference type="EC" id="4.1.3.17" evidence="5"/>
<evidence type="ECO:0000256" key="4">
    <source>
        <dbReference type="ARBA" id="ARBA00011233"/>
    </source>
</evidence>
<comment type="subunit">
    <text evidence="4">Homotrimer.</text>
</comment>
<evidence type="ECO:0000256" key="3">
    <source>
        <dbReference type="ARBA" id="ARBA00008621"/>
    </source>
</evidence>
<evidence type="ECO:0000256" key="8">
    <source>
        <dbReference type="ARBA" id="ARBA00025046"/>
    </source>
</evidence>
<evidence type="ECO:0000256" key="2">
    <source>
        <dbReference type="ARBA" id="ARBA00001968"/>
    </source>
</evidence>
<dbReference type="InterPro" id="IPR036704">
    <property type="entry name" value="RraA/RraA-like_sf"/>
</dbReference>
<comment type="function">
    <text evidence="8">Catalyzes the aldol cleavage of 4-hydroxy-4-methyl-2-oxoglutarate (HMG) into 2 molecules of pyruvate. Also contains a secondary oxaloacetate (OAA) decarboxylase activity due to the common pyruvate enolate transition state formed following C-C bond cleavage in the retro-aldol and decarboxylation reactions.</text>
</comment>
<name>A0ABZ1IDQ4_9PSEU</name>
<evidence type="ECO:0000313" key="15">
    <source>
        <dbReference type="Proteomes" id="UP001330812"/>
    </source>
</evidence>
<evidence type="ECO:0000256" key="5">
    <source>
        <dbReference type="ARBA" id="ARBA00012213"/>
    </source>
</evidence>
<dbReference type="Proteomes" id="UP001330812">
    <property type="component" value="Chromosome"/>
</dbReference>
<dbReference type="CDD" id="cd16841">
    <property type="entry name" value="RraA_family"/>
    <property type="match status" value="1"/>
</dbReference>
<dbReference type="PANTHER" id="PTHR33254:SF4">
    <property type="entry name" value="4-HYDROXY-4-METHYL-2-OXOGLUTARATE ALDOLASE 3-RELATED"/>
    <property type="match status" value="1"/>
</dbReference>
<dbReference type="PANTHER" id="PTHR33254">
    <property type="entry name" value="4-HYDROXY-4-METHYL-2-OXOGLUTARATE ALDOLASE 3-RELATED"/>
    <property type="match status" value="1"/>
</dbReference>
<comment type="catalytic activity">
    <reaction evidence="12">
        <text>oxaloacetate + H(+) = pyruvate + CO2</text>
        <dbReference type="Rhea" id="RHEA:15641"/>
        <dbReference type="ChEBI" id="CHEBI:15361"/>
        <dbReference type="ChEBI" id="CHEBI:15378"/>
        <dbReference type="ChEBI" id="CHEBI:16452"/>
        <dbReference type="ChEBI" id="CHEBI:16526"/>
        <dbReference type="EC" id="4.1.1.112"/>
    </reaction>
</comment>
<evidence type="ECO:0000256" key="6">
    <source>
        <dbReference type="ARBA" id="ARBA00012947"/>
    </source>
</evidence>
<feature type="region of interest" description="Disordered" evidence="13">
    <location>
        <begin position="1"/>
        <end position="28"/>
    </location>
</feature>
<reference evidence="14 15" key="1">
    <citation type="journal article" date="2015" name="Int. J. Syst. Evol. Microbiol.">
        <title>Amycolatopsis rhabdoformis sp. nov., an actinomycete isolated from a tropical forest soil.</title>
        <authorList>
            <person name="Souza W.R."/>
            <person name="Silva R.E."/>
            <person name="Goodfellow M."/>
            <person name="Busarakam K."/>
            <person name="Figueiro F.S."/>
            <person name="Ferreira D."/>
            <person name="Rodrigues-Filho E."/>
            <person name="Moraes L.A.B."/>
            <person name="Zucchi T.D."/>
        </authorList>
    </citation>
    <scope>NUCLEOTIDE SEQUENCE [LARGE SCALE GENOMIC DNA]</scope>
    <source>
        <strain evidence="14 15">NCIMB 14900</strain>
    </source>
</reference>
<protein>
    <recommendedName>
        <fullName evidence="7">Putative 4-hydroxy-4-methyl-2-oxoglutarate aldolase</fullName>
        <ecNumber evidence="6">4.1.1.112</ecNumber>
        <ecNumber evidence="5">4.1.3.17</ecNumber>
    </recommendedName>
    <alternativeName>
        <fullName evidence="11">Oxaloacetate decarboxylase</fullName>
    </alternativeName>
    <alternativeName>
        <fullName evidence="9">Regulator of ribonuclease activity homolog</fullName>
    </alternativeName>
    <alternativeName>
        <fullName evidence="10">RraA-like protein</fullName>
    </alternativeName>
</protein>
<dbReference type="RefSeq" id="WP_326835022.1">
    <property type="nucleotide sequence ID" value="NZ_CP142149.1"/>
</dbReference>
<evidence type="ECO:0000256" key="1">
    <source>
        <dbReference type="ARBA" id="ARBA00001342"/>
    </source>
</evidence>
<evidence type="ECO:0000256" key="13">
    <source>
        <dbReference type="SAM" id="MobiDB-lite"/>
    </source>
</evidence>
<organism evidence="14 15">
    <name type="scientific">Amycolatopsis rhabdoformis</name>
    <dbReference type="NCBI Taxonomy" id="1448059"/>
    <lineage>
        <taxon>Bacteria</taxon>
        <taxon>Bacillati</taxon>
        <taxon>Actinomycetota</taxon>
        <taxon>Actinomycetes</taxon>
        <taxon>Pseudonocardiales</taxon>
        <taxon>Pseudonocardiaceae</taxon>
        <taxon>Amycolatopsis</taxon>
    </lineage>
</organism>
<dbReference type="EMBL" id="CP142149">
    <property type="protein sequence ID" value="WSE32214.1"/>
    <property type="molecule type" value="Genomic_DNA"/>
</dbReference>